<protein>
    <submittedName>
        <fullName evidence="3">DUF4296 domain-containing protein</fullName>
    </submittedName>
</protein>
<comment type="caution">
    <text evidence="3">The sequence shown here is derived from an EMBL/GenBank/DDBJ whole genome shotgun (WGS) entry which is preliminary data.</text>
</comment>
<dbReference type="Proteomes" id="UP001151079">
    <property type="component" value="Unassembled WGS sequence"/>
</dbReference>
<evidence type="ECO:0000313" key="3">
    <source>
        <dbReference type="EMBL" id="MCV9929293.1"/>
    </source>
</evidence>
<evidence type="ECO:0000256" key="1">
    <source>
        <dbReference type="SAM" id="Coils"/>
    </source>
</evidence>
<organism evidence="3 4">
    <name type="scientific">Flavobacterium shii</name>
    <dbReference type="NCBI Taxonomy" id="2987687"/>
    <lineage>
        <taxon>Bacteria</taxon>
        <taxon>Pseudomonadati</taxon>
        <taxon>Bacteroidota</taxon>
        <taxon>Flavobacteriia</taxon>
        <taxon>Flavobacteriales</taxon>
        <taxon>Flavobacteriaceae</taxon>
        <taxon>Flavobacterium</taxon>
    </lineage>
</organism>
<accession>A0A9X3C7T9</accession>
<dbReference type="EMBL" id="JAOZEW010000018">
    <property type="protein sequence ID" value="MCV9929293.1"/>
    <property type="molecule type" value="Genomic_DNA"/>
</dbReference>
<name>A0A9X3C7T9_9FLAO</name>
<dbReference type="RefSeq" id="WP_264207387.1">
    <property type="nucleotide sequence ID" value="NZ_JAOZEW010000018.1"/>
</dbReference>
<keyword evidence="1" id="KW-0175">Coiled coil</keyword>
<dbReference type="PROSITE" id="PS51257">
    <property type="entry name" value="PROKAR_LIPOPROTEIN"/>
    <property type="match status" value="1"/>
</dbReference>
<feature type="coiled-coil region" evidence="1">
    <location>
        <begin position="105"/>
        <end position="137"/>
    </location>
</feature>
<gene>
    <name evidence="3" type="ORF">OIU83_16620</name>
</gene>
<feature type="domain" description="DUF4296" evidence="2">
    <location>
        <begin position="25"/>
        <end position="107"/>
    </location>
</feature>
<proteinExistence type="predicted"/>
<reference evidence="3" key="1">
    <citation type="submission" date="2022-10" db="EMBL/GenBank/DDBJ databases">
        <title>Two novel species of Flavobacterium.</title>
        <authorList>
            <person name="Liu Q."/>
            <person name="Xin Y.-H."/>
        </authorList>
    </citation>
    <scope>NUCLEOTIDE SEQUENCE</scope>
    <source>
        <strain evidence="3">LS1R49</strain>
    </source>
</reference>
<dbReference type="Pfam" id="PF14129">
    <property type="entry name" value="DUF4296"/>
    <property type="match status" value="1"/>
</dbReference>
<keyword evidence="4" id="KW-1185">Reference proteome</keyword>
<evidence type="ECO:0000259" key="2">
    <source>
        <dbReference type="Pfam" id="PF14129"/>
    </source>
</evidence>
<dbReference type="AlphaFoldDB" id="A0A9X3C7T9"/>
<sequence length="168" mass="19666">MRKIIMIVSVLILAVGCKKELVKKPERLVDRDKMMDIIYDLSLLEAIKYQNPLSLDSCDTNPTRFVLKKYKVDSVQFVKSNMYYAANYNDYKDMFDQISVRLEKNKKKIDSIVKIENKKKALEKKALEKKAKSTKKDSIKIKKDSIKVNKDLKKTNSDLLKRTQKLKQ</sequence>
<evidence type="ECO:0000313" key="4">
    <source>
        <dbReference type="Proteomes" id="UP001151079"/>
    </source>
</evidence>
<dbReference type="InterPro" id="IPR025381">
    <property type="entry name" value="DUF4296"/>
</dbReference>